<evidence type="ECO:0000313" key="3">
    <source>
        <dbReference type="EMBL" id="ANH81182.1"/>
    </source>
</evidence>
<sequence>MEKTIHQGRNVKRFREMLGIKQEALAADLGDDWNQRKISLLEQKEVIEEPLLLQIADVLKVPVEAIKNFDEEQAVNIIANTFHDSAVANTFTENSQANFHCTFNPIDKWAEEIAENRKLYERLLQAEKEKMELLKKLLEKVK</sequence>
<protein>
    <submittedName>
        <fullName evidence="3">Transcriptional regulator</fullName>
    </submittedName>
</protein>
<dbReference type="PROSITE" id="PS50943">
    <property type="entry name" value="HTH_CROC1"/>
    <property type="match status" value="1"/>
</dbReference>
<gene>
    <name evidence="3" type="ORF">A8C56_09485</name>
</gene>
<evidence type="ECO:0000313" key="4">
    <source>
        <dbReference type="Proteomes" id="UP000077667"/>
    </source>
</evidence>
<dbReference type="InterPro" id="IPR001387">
    <property type="entry name" value="Cro/C1-type_HTH"/>
</dbReference>
<dbReference type="Gene3D" id="1.10.260.40">
    <property type="entry name" value="lambda repressor-like DNA-binding domains"/>
    <property type="match status" value="1"/>
</dbReference>
<evidence type="ECO:0000259" key="2">
    <source>
        <dbReference type="PROSITE" id="PS50943"/>
    </source>
</evidence>
<dbReference type="Proteomes" id="UP000077667">
    <property type="component" value="Chromosome"/>
</dbReference>
<reference evidence="3 4" key="1">
    <citation type="submission" date="2016-05" db="EMBL/GenBank/DDBJ databases">
        <title>Niabella ginsenosidivorans BS26 whole genome sequencing.</title>
        <authorList>
            <person name="Im W.T."/>
            <person name="Siddiqi M.Z."/>
        </authorList>
    </citation>
    <scope>NUCLEOTIDE SEQUENCE [LARGE SCALE GENOMIC DNA]</scope>
    <source>
        <strain evidence="3 4">BS26</strain>
    </source>
</reference>
<dbReference type="InterPro" id="IPR010982">
    <property type="entry name" value="Lambda_DNA-bd_dom_sf"/>
</dbReference>
<dbReference type="RefSeq" id="WP_067754996.1">
    <property type="nucleotide sequence ID" value="NZ_CP015772.1"/>
</dbReference>
<dbReference type="GO" id="GO:0003677">
    <property type="term" value="F:DNA binding"/>
    <property type="evidence" value="ECO:0007669"/>
    <property type="project" value="InterPro"/>
</dbReference>
<keyword evidence="1" id="KW-0175">Coiled coil</keyword>
<feature type="domain" description="HTH cro/C1-type" evidence="2">
    <location>
        <begin position="11"/>
        <end position="66"/>
    </location>
</feature>
<dbReference type="STRING" id="1176587.A8C56_09485"/>
<dbReference type="EMBL" id="CP015772">
    <property type="protein sequence ID" value="ANH81182.1"/>
    <property type="molecule type" value="Genomic_DNA"/>
</dbReference>
<keyword evidence="4" id="KW-1185">Reference proteome</keyword>
<accession>A0A1A9I3C2</accession>
<dbReference type="SUPFAM" id="SSF47413">
    <property type="entry name" value="lambda repressor-like DNA-binding domains"/>
    <property type="match status" value="1"/>
</dbReference>
<dbReference type="CDD" id="cd00093">
    <property type="entry name" value="HTH_XRE"/>
    <property type="match status" value="1"/>
</dbReference>
<dbReference type="OrthoDB" id="674774at2"/>
<evidence type="ECO:0000256" key="1">
    <source>
        <dbReference type="SAM" id="Coils"/>
    </source>
</evidence>
<dbReference type="AlphaFoldDB" id="A0A1A9I3C2"/>
<proteinExistence type="predicted"/>
<organism evidence="3 4">
    <name type="scientific">Niabella ginsenosidivorans</name>
    <dbReference type="NCBI Taxonomy" id="1176587"/>
    <lineage>
        <taxon>Bacteria</taxon>
        <taxon>Pseudomonadati</taxon>
        <taxon>Bacteroidota</taxon>
        <taxon>Chitinophagia</taxon>
        <taxon>Chitinophagales</taxon>
        <taxon>Chitinophagaceae</taxon>
        <taxon>Niabella</taxon>
    </lineage>
</organism>
<name>A0A1A9I3C2_9BACT</name>
<feature type="coiled-coil region" evidence="1">
    <location>
        <begin position="106"/>
        <end position="140"/>
    </location>
</feature>
<dbReference type="KEGG" id="nia:A8C56_09485"/>